<accession>F0ZVP7</accession>
<reference evidence="6" key="1">
    <citation type="journal article" date="2011" name="Genome Biol.">
        <title>Comparative genomics of the social amoebae Dictyostelium discoideum and Dictyostelium purpureum.</title>
        <authorList>
            <consortium name="US DOE Joint Genome Institute (JGI-PGF)"/>
            <person name="Sucgang R."/>
            <person name="Kuo A."/>
            <person name="Tian X."/>
            <person name="Salerno W."/>
            <person name="Parikh A."/>
            <person name="Feasley C.L."/>
            <person name="Dalin E."/>
            <person name="Tu H."/>
            <person name="Huang E."/>
            <person name="Barry K."/>
            <person name="Lindquist E."/>
            <person name="Shapiro H."/>
            <person name="Bruce D."/>
            <person name="Schmutz J."/>
            <person name="Salamov A."/>
            <person name="Fey P."/>
            <person name="Gaudet P."/>
            <person name="Anjard C."/>
            <person name="Babu M.M."/>
            <person name="Basu S."/>
            <person name="Bushmanova Y."/>
            <person name="van der Wel H."/>
            <person name="Katoh-Kurasawa M."/>
            <person name="Dinh C."/>
            <person name="Coutinho P.M."/>
            <person name="Saito T."/>
            <person name="Elias M."/>
            <person name="Schaap P."/>
            <person name="Kay R.R."/>
            <person name="Henrissat B."/>
            <person name="Eichinger L."/>
            <person name="Rivero F."/>
            <person name="Putnam N.H."/>
            <person name="West C.M."/>
            <person name="Loomis W.F."/>
            <person name="Chisholm R.L."/>
            <person name="Shaulsky G."/>
            <person name="Strassmann J.E."/>
            <person name="Queller D.C."/>
            <person name="Kuspa A."/>
            <person name="Grigoriev I.V."/>
        </authorList>
    </citation>
    <scope>NUCLEOTIDE SEQUENCE [LARGE SCALE GENOMIC DNA]</scope>
    <source>
        <strain evidence="6">QSDP1</strain>
    </source>
</reference>
<dbReference type="InterPro" id="IPR012677">
    <property type="entry name" value="Nucleotide-bd_a/b_plait_sf"/>
</dbReference>
<dbReference type="Pfam" id="PF05725">
    <property type="entry name" value="FNIP"/>
    <property type="match status" value="2"/>
</dbReference>
<dbReference type="GO" id="GO:0005634">
    <property type="term" value="C:nucleus"/>
    <property type="evidence" value="ECO:0000318"/>
    <property type="project" value="GO_Central"/>
</dbReference>
<dbReference type="GeneID" id="10507664"/>
<evidence type="ECO:0000256" key="3">
    <source>
        <dbReference type="SAM" id="MobiDB-lite"/>
    </source>
</evidence>
<dbReference type="PANTHER" id="PTHR23189">
    <property type="entry name" value="RNA RECOGNITION MOTIF-CONTAINING"/>
    <property type="match status" value="1"/>
</dbReference>
<sequence length="622" mass="70753">MKEEIKNNNTEVLVLIKQLVTCLDQQQKQITQSIDFINNILTQIALRDKLEKSFSPQHVTKINDPQNVSNSIFVSNLPKDCTVNEIQSLFIRFGILKRVELDIRNHGAIIEFYHQNCSIAAIYYPHILSIRESNLSLEFLTFNDSCLNISPELYKSKEVSKKIEDNSNPSLPDDIIRSPPIISSYSEKGKNSINSTSSVSSIVPLQNKEPLQLESKTSEPNQIMKMKGDIKSPNLTKEIPQPNFQNQKQVNNQVKEISNSLAPSEILWIGRIGSNINYEKLYQLFIKFGKVDYLHMVNDSNYAFIKFLDVKDAINAKLKLNGSLKFGAPLLVDFKKGNQRESYRKDSSSSSRKSINNNANNKFQSKGPSTNKSNLMTFIPNHLENKYLGAGVILFSYEDSKLRFLLGNEKYTSNGNPKEEQLLASFLMGKRKSDEKSIDTVTVEFNKKTAFVFHNQIQQFRRLFESRDSVKIIDPLKSYVVYCSQINYDPDLPQLFANSRTNKQSTQSLEWVNYETIIKSSVQNPHFSRLDSTIVFPPNSLPNSLSTLTLNYSLPNSLTTLKLNYYYNQEIQNGSIPDRITSPTLGIRFNLIVQKGSLPDSLTTLTFNSDFKVILPGSLPKL</sequence>
<keyword evidence="6" id="KW-1185">Reference proteome</keyword>
<keyword evidence="1 2" id="KW-0694">RNA-binding</keyword>
<dbReference type="InterPro" id="IPR008615">
    <property type="entry name" value="FNIP"/>
</dbReference>
<dbReference type="GO" id="GO:0003723">
    <property type="term" value="F:RNA binding"/>
    <property type="evidence" value="ECO:0000318"/>
    <property type="project" value="GO_Central"/>
</dbReference>
<dbReference type="Gene3D" id="3.30.70.330">
    <property type="match status" value="2"/>
</dbReference>
<name>F0ZVP7_DICPU</name>
<dbReference type="RefSeq" id="XP_003291492.1">
    <property type="nucleotide sequence ID" value="XM_003291444.1"/>
</dbReference>
<protein>
    <recommendedName>
        <fullName evidence="4">RRM domain-containing protein</fullName>
    </recommendedName>
</protein>
<dbReference type="AlphaFoldDB" id="F0ZVP7"/>
<dbReference type="InterPro" id="IPR035979">
    <property type="entry name" value="RBD_domain_sf"/>
</dbReference>
<dbReference type="PROSITE" id="PS50102">
    <property type="entry name" value="RRM"/>
    <property type="match status" value="1"/>
</dbReference>
<feature type="domain" description="RRM" evidence="4">
    <location>
        <begin position="265"/>
        <end position="337"/>
    </location>
</feature>
<dbReference type="STRING" id="5786.F0ZVP7"/>
<evidence type="ECO:0000256" key="2">
    <source>
        <dbReference type="PROSITE-ProRule" id="PRU00176"/>
    </source>
</evidence>
<dbReference type="SUPFAM" id="SSF54928">
    <property type="entry name" value="RNA-binding domain, RBD"/>
    <property type="match status" value="2"/>
</dbReference>
<dbReference type="eggNOG" id="KOG0118">
    <property type="taxonomic scope" value="Eukaryota"/>
</dbReference>
<feature type="compositionally biased region" description="Low complexity" evidence="3">
    <location>
        <begin position="348"/>
        <end position="366"/>
    </location>
</feature>
<dbReference type="KEGG" id="dpp:DICPUDRAFT_82158"/>
<evidence type="ECO:0000313" key="6">
    <source>
        <dbReference type="Proteomes" id="UP000001064"/>
    </source>
</evidence>
<dbReference type="OrthoDB" id="5970at2759"/>
<dbReference type="Proteomes" id="UP000001064">
    <property type="component" value="Unassembled WGS sequence"/>
</dbReference>
<dbReference type="VEuPathDB" id="AmoebaDB:DICPUDRAFT_82158"/>
<dbReference type="CDD" id="cd00590">
    <property type="entry name" value="RRM_SF"/>
    <property type="match status" value="2"/>
</dbReference>
<evidence type="ECO:0000256" key="1">
    <source>
        <dbReference type="ARBA" id="ARBA00022884"/>
    </source>
</evidence>
<dbReference type="InParanoid" id="F0ZVP7"/>
<evidence type="ECO:0000313" key="5">
    <source>
        <dbReference type="EMBL" id="EGC31994.1"/>
    </source>
</evidence>
<gene>
    <name evidence="5" type="ORF">DICPUDRAFT_82158</name>
</gene>
<feature type="region of interest" description="Disordered" evidence="3">
    <location>
        <begin position="342"/>
        <end position="369"/>
    </location>
</feature>
<organism evidence="5 6">
    <name type="scientific">Dictyostelium purpureum</name>
    <name type="common">Slime mold</name>
    <dbReference type="NCBI Taxonomy" id="5786"/>
    <lineage>
        <taxon>Eukaryota</taxon>
        <taxon>Amoebozoa</taxon>
        <taxon>Evosea</taxon>
        <taxon>Eumycetozoa</taxon>
        <taxon>Dictyostelia</taxon>
        <taxon>Dictyosteliales</taxon>
        <taxon>Dictyosteliaceae</taxon>
        <taxon>Dictyostelium</taxon>
    </lineage>
</organism>
<proteinExistence type="predicted"/>
<dbReference type="InterPro" id="IPR000504">
    <property type="entry name" value="RRM_dom"/>
</dbReference>
<evidence type="ECO:0000259" key="4">
    <source>
        <dbReference type="PROSITE" id="PS50102"/>
    </source>
</evidence>
<dbReference type="Pfam" id="PF00076">
    <property type="entry name" value="RRM_1"/>
    <property type="match status" value="1"/>
</dbReference>
<dbReference type="EMBL" id="GL871218">
    <property type="protein sequence ID" value="EGC31994.1"/>
    <property type="molecule type" value="Genomic_DNA"/>
</dbReference>
<dbReference type="SMART" id="SM00360">
    <property type="entry name" value="RRM"/>
    <property type="match status" value="2"/>
</dbReference>